<protein>
    <submittedName>
        <fullName evidence="1">Ribose-phosphate pyrophosphokinase</fullName>
    </submittedName>
</protein>
<keyword evidence="1" id="KW-0418">Kinase</keyword>
<dbReference type="SUPFAM" id="SSF53271">
    <property type="entry name" value="PRTase-like"/>
    <property type="match status" value="1"/>
</dbReference>
<evidence type="ECO:0000313" key="2">
    <source>
        <dbReference type="Proteomes" id="UP000316471"/>
    </source>
</evidence>
<accession>A0A562LVF0</accession>
<dbReference type="GO" id="GO:0016301">
    <property type="term" value="F:kinase activity"/>
    <property type="evidence" value="ECO:0007669"/>
    <property type="project" value="UniProtKB-KW"/>
</dbReference>
<dbReference type="SMART" id="SM01400">
    <property type="entry name" value="Pribosyltran_N"/>
    <property type="match status" value="1"/>
</dbReference>
<organism evidence="1 2">
    <name type="scientific">Aerolutibacter ruishenii</name>
    <dbReference type="NCBI Taxonomy" id="686800"/>
    <lineage>
        <taxon>Bacteria</taxon>
        <taxon>Pseudomonadati</taxon>
        <taxon>Pseudomonadota</taxon>
        <taxon>Gammaproteobacteria</taxon>
        <taxon>Lysobacterales</taxon>
        <taxon>Lysobacteraceae</taxon>
        <taxon>Aerolutibacter</taxon>
    </lineage>
</organism>
<dbReference type="Proteomes" id="UP000316471">
    <property type="component" value="Unassembled WGS sequence"/>
</dbReference>
<dbReference type="InterPro" id="IPR029057">
    <property type="entry name" value="PRTase-like"/>
</dbReference>
<name>A0A562LVF0_9GAMM</name>
<evidence type="ECO:0000313" key="1">
    <source>
        <dbReference type="EMBL" id="TWI11498.1"/>
    </source>
</evidence>
<proteinExistence type="predicted"/>
<keyword evidence="1" id="KW-0808">Transferase</keyword>
<keyword evidence="2" id="KW-1185">Reference proteome</keyword>
<dbReference type="EMBL" id="VLKP01000005">
    <property type="protein sequence ID" value="TWI11498.1"/>
    <property type="molecule type" value="Genomic_DNA"/>
</dbReference>
<gene>
    <name evidence="1" type="ORF">IP93_01394</name>
</gene>
<comment type="caution">
    <text evidence="1">The sequence shown here is derived from an EMBL/GenBank/DDBJ whole genome shotgun (WGS) entry which is preliminary data.</text>
</comment>
<dbReference type="RefSeq" id="WP_242006786.1">
    <property type="nucleotide sequence ID" value="NZ_VLKP01000005.1"/>
</dbReference>
<dbReference type="Gene3D" id="3.40.50.2020">
    <property type="match status" value="1"/>
</dbReference>
<reference evidence="1 2" key="1">
    <citation type="journal article" date="2015" name="Stand. Genomic Sci.">
        <title>Genomic Encyclopedia of Bacterial and Archaeal Type Strains, Phase III: the genomes of soil and plant-associated and newly described type strains.</title>
        <authorList>
            <person name="Whitman W.B."/>
            <person name="Woyke T."/>
            <person name="Klenk H.P."/>
            <person name="Zhou Y."/>
            <person name="Lilburn T.G."/>
            <person name="Beck B.J."/>
            <person name="De Vos P."/>
            <person name="Vandamme P."/>
            <person name="Eisen J.A."/>
            <person name="Garrity G."/>
            <person name="Hugenholtz P."/>
            <person name="Kyrpides N.C."/>
        </authorList>
    </citation>
    <scope>NUCLEOTIDE SEQUENCE [LARGE SCALE GENOMIC DNA]</scope>
    <source>
        <strain evidence="1 2">CGMCC 1.10136</strain>
    </source>
</reference>
<sequence length="84" mass="9181">MNRVLIPFPADAALGRVVATRLDARMAPLGWRHFPDGESLVTLDDDLDGTDVAILASLRNPDPLALPLRFAAQTAREFGAVRWV</sequence>
<dbReference type="AlphaFoldDB" id="A0A562LVF0"/>